<keyword evidence="3" id="KW-1185">Reference proteome</keyword>
<reference evidence="2 3" key="1">
    <citation type="submission" date="2018-10" db="EMBL/GenBank/DDBJ databases">
        <title>Sphingobacterium sp. M05W1-28.</title>
        <authorList>
            <person name="Cai H."/>
        </authorList>
    </citation>
    <scope>NUCLEOTIDE SEQUENCE [LARGE SCALE GENOMIC DNA]</scope>
    <source>
        <strain evidence="2 3">M05W1-28</strain>
    </source>
</reference>
<dbReference type="InterPro" id="IPR001466">
    <property type="entry name" value="Beta-lactam-related"/>
</dbReference>
<dbReference type="Proteomes" id="UP000282423">
    <property type="component" value="Unassembled WGS sequence"/>
</dbReference>
<dbReference type="InterPro" id="IPR050491">
    <property type="entry name" value="AmpC-like"/>
</dbReference>
<gene>
    <name evidence="2" type="ORF">D7322_18320</name>
</gene>
<dbReference type="PANTHER" id="PTHR46825">
    <property type="entry name" value="D-ALANYL-D-ALANINE-CARBOXYPEPTIDASE/ENDOPEPTIDASE AMPH"/>
    <property type="match status" value="1"/>
</dbReference>
<name>A0A420VUY2_9SPHI</name>
<dbReference type="InterPro" id="IPR012338">
    <property type="entry name" value="Beta-lactam/transpept-like"/>
</dbReference>
<organism evidence="2 3">
    <name type="scientific">Sphingobacterium puteale</name>
    <dbReference type="NCBI Taxonomy" id="2420510"/>
    <lineage>
        <taxon>Bacteria</taxon>
        <taxon>Pseudomonadati</taxon>
        <taxon>Bacteroidota</taxon>
        <taxon>Sphingobacteriia</taxon>
        <taxon>Sphingobacteriales</taxon>
        <taxon>Sphingobacteriaceae</taxon>
        <taxon>Sphingobacterium</taxon>
    </lineage>
</organism>
<dbReference type="RefSeq" id="WP_121125690.1">
    <property type="nucleotide sequence ID" value="NZ_RBWS01000014.1"/>
</dbReference>
<evidence type="ECO:0000259" key="1">
    <source>
        <dbReference type="Pfam" id="PF00144"/>
    </source>
</evidence>
<dbReference type="SUPFAM" id="SSF56601">
    <property type="entry name" value="beta-lactamase/transpeptidase-like"/>
    <property type="match status" value="1"/>
</dbReference>
<protein>
    <submittedName>
        <fullName evidence="2">Class A beta-lactamase-related serine hydrolase</fullName>
    </submittedName>
</protein>
<sequence>MKKYVLLVCILIHQISFSQIKTFNGAQLTVVDFEKKIKIAMDSLQVQGMSIAIINNGKVVFNKGFGITNIASKKRVTRSTFFEAASLSKPVFAFFILKLAKQGKLDIDKPLFEYLAADNIEDERYKKITTRMVLSHTTGLPNWSETNEKMQLQFDPGTQFSYSGEAYVYLARVIAKLSNNRFRNLDAVFQDIVARELKLKNFHFILTPKAEQNLADGYQKMQYVKDERDRSYFDPAGGLFANTTNYSKFLIYLMNRKFDFKEMFEPVISMDKNNPVRKYFGVDAWTLGMAVVRLNDTVNYWHGGNNLGYTSSFMIDPDKKFGYVYFTNEDQCNEMKKIVENILWK</sequence>
<dbReference type="GO" id="GO:0016787">
    <property type="term" value="F:hydrolase activity"/>
    <property type="evidence" value="ECO:0007669"/>
    <property type="project" value="UniProtKB-KW"/>
</dbReference>
<dbReference type="PANTHER" id="PTHR46825:SF9">
    <property type="entry name" value="BETA-LACTAMASE-RELATED DOMAIN-CONTAINING PROTEIN"/>
    <property type="match status" value="1"/>
</dbReference>
<evidence type="ECO:0000313" key="3">
    <source>
        <dbReference type="Proteomes" id="UP000282423"/>
    </source>
</evidence>
<comment type="caution">
    <text evidence="2">The sequence shown here is derived from an EMBL/GenBank/DDBJ whole genome shotgun (WGS) entry which is preliminary data.</text>
</comment>
<proteinExistence type="predicted"/>
<dbReference type="AlphaFoldDB" id="A0A420VUY2"/>
<accession>A0A420VUY2</accession>
<dbReference type="OrthoDB" id="1357763at2"/>
<dbReference type="Pfam" id="PF00144">
    <property type="entry name" value="Beta-lactamase"/>
    <property type="match status" value="1"/>
</dbReference>
<dbReference type="EMBL" id="RBWS01000014">
    <property type="protein sequence ID" value="RKO70134.1"/>
    <property type="molecule type" value="Genomic_DNA"/>
</dbReference>
<evidence type="ECO:0000313" key="2">
    <source>
        <dbReference type="EMBL" id="RKO70134.1"/>
    </source>
</evidence>
<dbReference type="Gene3D" id="3.40.710.10">
    <property type="entry name" value="DD-peptidase/beta-lactamase superfamily"/>
    <property type="match status" value="1"/>
</dbReference>
<feature type="domain" description="Beta-lactamase-related" evidence="1">
    <location>
        <begin position="34"/>
        <end position="331"/>
    </location>
</feature>
<keyword evidence="2" id="KW-0378">Hydrolase</keyword>